<feature type="transmembrane region" description="Helical" evidence="8">
    <location>
        <begin position="153"/>
        <end position="174"/>
    </location>
</feature>
<reference evidence="9 10" key="1">
    <citation type="journal article" date="2018" name="J. Microbiol.">
        <title>Baekduia soli gen. nov., sp. nov., a novel bacterium isolated from the soil of Baekdu Mountain and proposal of a novel family name, Baekduiaceae fam. nov.</title>
        <authorList>
            <person name="An D.S."/>
            <person name="Siddiqi M.Z."/>
            <person name="Kim K.H."/>
            <person name="Yu H.S."/>
            <person name="Im W.T."/>
        </authorList>
    </citation>
    <scope>NUCLEOTIDE SEQUENCE [LARGE SCALE GENOMIC DNA]</scope>
    <source>
        <strain evidence="9 10">BR7-21</strain>
    </source>
</reference>
<dbReference type="InterPro" id="IPR003211">
    <property type="entry name" value="AmiSUreI_transpt"/>
</dbReference>
<name>A0A5B8U871_9ACTN</name>
<dbReference type="Gene3D" id="1.25.40.600">
    <property type="match status" value="1"/>
</dbReference>
<protein>
    <submittedName>
        <fullName evidence="9">Transporter</fullName>
    </submittedName>
</protein>
<dbReference type="OrthoDB" id="6636366at2"/>
<keyword evidence="4" id="KW-1003">Cell membrane</keyword>
<feature type="transmembrane region" description="Helical" evidence="8">
    <location>
        <begin position="86"/>
        <end position="104"/>
    </location>
</feature>
<evidence type="ECO:0000256" key="4">
    <source>
        <dbReference type="ARBA" id="ARBA00022475"/>
    </source>
</evidence>
<evidence type="ECO:0000256" key="7">
    <source>
        <dbReference type="ARBA" id="ARBA00023136"/>
    </source>
</evidence>
<dbReference type="GO" id="GO:0005886">
    <property type="term" value="C:plasma membrane"/>
    <property type="evidence" value="ECO:0007669"/>
    <property type="project" value="UniProtKB-SubCell"/>
</dbReference>
<dbReference type="InterPro" id="IPR038523">
    <property type="entry name" value="AmiSUreI_transpt_sf"/>
</dbReference>
<dbReference type="EMBL" id="CP042430">
    <property type="protein sequence ID" value="QEC49303.1"/>
    <property type="molecule type" value="Genomic_DNA"/>
</dbReference>
<dbReference type="AlphaFoldDB" id="A0A5B8U871"/>
<sequence>MAAVGLLYVGAVLFVNGLALVGLVRGTSMIPMNLFVGILQVVTPFYLIFTAHGDQGVIVGASGLFLFGFTYLYVAMNNAFSLDGTGLGWFCLFVAIAACVYSYWNFANYAALSPGDHDVGYLLGVLWASWAVLWLLFWFVLGLGKTGLTRFTGAWCAAQGIYTGLVPAIILLNIPSAITSTLPIVIGAVSLATFIIFLVMLKPRWAAVDAVAPPPTAYSGA</sequence>
<feature type="transmembrane region" description="Helical" evidence="8">
    <location>
        <begin position="31"/>
        <end position="49"/>
    </location>
</feature>
<evidence type="ECO:0000256" key="5">
    <source>
        <dbReference type="ARBA" id="ARBA00022692"/>
    </source>
</evidence>
<dbReference type="Proteomes" id="UP000321805">
    <property type="component" value="Chromosome"/>
</dbReference>
<comment type="subcellular location">
    <subcellularLocation>
        <location evidence="1">Cell membrane</location>
        <topology evidence="1">Multi-pass membrane protein</topology>
    </subcellularLocation>
</comment>
<evidence type="ECO:0000256" key="3">
    <source>
        <dbReference type="ARBA" id="ARBA00022448"/>
    </source>
</evidence>
<keyword evidence="5 8" id="KW-0812">Transmembrane</keyword>
<keyword evidence="10" id="KW-1185">Reference proteome</keyword>
<organism evidence="9 10">
    <name type="scientific">Baekduia soli</name>
    <dbReference type="NCBI Taxonomy" id="496014"/>
    <lineage>
        <taxon>Bacteria</taxon>
        <taxon>Bacillati</taxon>
        <taxon>Actinomycetota</taxon>
        <taxon>Thermoleophilia</taxon>
        <taxon>Solirubrobacterales</taxon>
        <taxon>Baekduiaceae</taxon>
        <taxon>Baekduia</taxon>
    </lineage>
</organism>
<feature type="transmembrane region" description="Helical" evidence="8">
    <location>
        <begin position="55"/>
        <end position="74"/>
    </location>
</feature>
<feature type="transmembrane region" description="Helical" evidence="8">
    <location>
        <begin position="6"/>
        <end position="24"/>
    </location>
</feature>
<accession>A0A5B8U871</accession>
<gene>
    <name evidence="9" type="ORF">FSW04_18110</name>
</gene>
<dbReference type="KEGG" id="bsol:FSW04_18110"/>
<evidence type="ECO:0000313" key="9">
    <source>
        <dbReference type="EMBL" id="QEC49303.1"/>
    </source>
</evidence>
<evidence type="ECO:0000256" key="6">
    <source>
        <dbReference type="ARBA" id="ARBA00022989"/>
    </source>
</evidence>
<evidence type="ECO:0000256" key="8">
    <source>
        <dbReference type="SAM" id="Phobius"/>
    </source>
</evidence>
<dbReference type="Pfam" id="PF02293">
    <property type="entry name" value="AmiS_UreI"/>
    <property type="match status" value="1"/>
</dbReference>
<keyword evidence="3" id="KW-0813">Transport</keyword>
<evidence type="ECO:0000256" key="1">
    <source>
        <dbReference type="ARBA" id="ARBA00004651"/>
    </source>
</evidence>
<keyword evidence="6 8" id="KW-1133">Transmembrane helix</keyword>
<feature type="transmembrane region" description="Helical" evidence="8">
    <location>
        <begin position="180"/>
        <end position="201"/>
    </location>
</feature>
<proteinExistence type="inferred from homology"/>
<keyword evidence="7 8" id="KW-0472">Membrane</keyword>
<evidence type="ECO:0000256" key="2">
    <source>
        <dbReference type="ARBA" id="ARBA00010068"/>
    </source>
</evidence>
<evidence type="ECO:0000313" key="10">
    <source>
        <dbReference type="Proteomes" id="UP000321805"/>
    </source>
</evidence>
<feature type="transmembrane region" description="Helical" evidence="8">
    <location>
        <begin position="119"/>
        <end position="141"/>
    </location>
</feature>
<comment type="similarity">
    <text evidence="2">Belongs to the AmiS/UreI family.</text>
</comment>